<dbReference type="InterPro" id="IPR004839">
    <property type="entry name" value="Aminotransferase_I/II_large"/>
</dbReference>
<dbReference type="InterPro" id="IPR001917">
    <property type="entry name" value="Aminotrans_II_pyridoxalP_BS"/>
</dbReference>
<name>A0A1G2BK81_9BACT</name>
<evidence type="ECO:0000256" key="5">
    <source>
        <dbReference type="ARBA" id="ARBA00023315"/>
    </source>
</evidence>
<dbReference type="AlphaFoldDB" id="A0A1G2BK81"/>
<dbReference type="EMBL" id="MHKL01000015">
    <property type="protein sequence ID" value="OGY89502.1"/>
    <property type="molecule type" value="Genomic_DNA"/>
</dbReference>
<dbReference type="InterPro" id="IPR015421">
    <property type="entry name" value="PyrdxlP-dep_Trfase_major"/>
</dbReference>
<dbReference type="Gene3D" id="3.90.1150.10">
    <property type="entry name" value="Aspartate Aminotransferase, domain 1"/>
    <property type="match status" value="1"/>
</dbReference>
<dbReference type="InterPro" id="IPR050087">
    <property type="entry name" value="AON_synthase_class-II"/>
</dbReference>
<dbReference type="STRING" id="1798550.A2927_01315"/>
<comment type="cofactor">
    <cofactor evidence="1 6">
        <name>pyridoxal 5'-phosphate</name>
        <dbReference type="ChEBI" id="CHEBI:597326"/>
    </cofactor>
</comment>
<protein>
    <submittedName>
        <fullName evidence="8">Glycine C-acetyltransferase</fullName>
    </submittedName>
</protein>
<keyword evidence="4 6" id="KW-0663">Pyridoxal phosphate</keyword>
<evidence type="ECO:0000259" key="7">
    <source>
        <dbReference type="Pfam" id="PF00155"/>
    </source>
</evidence>
<dbReference type="PANTHER" id="PTHR13693:SF102">
    <property type="entry name" value="2-AMINO-3-KETOBUTYRATE COENZYME A LIGASE, MITOCHONDRIAL"/>
    <property type="match status" value="1"/>
</dbReference>
<dbReference type="Gene3D" id="3.40.640.10">
    <property type="entry name" value="Type I PLP-dependent aspartate aminotransferase-like (Major domain)"/>
    <property type="match status" value="1"/>
</dbReference>
<evidence type="ECO:0000256" key="4">
    <source>
        <dbReference type="ARBA" id="ARBA00022898"/>
    </source>
</evidence>
<reference evidence="8 9" key="1">
    <citation type="journal article" date="2016" name="Nat. Commun.">
        <title>Thousands of microbial genomes shed light on interconnected biogeochemical processes in an aquifer system.</title>
        <authorList>
            <person name="Anantharaman K."/>
            <person name="Brown C.T."/>
            <person name="Hug L.A."/>
            <person name="Sharon I."/>
            <person name="Castelle C.J."/>
            <person name="Probst A.J."/>
            <person name="Thomas B.C."/>
            <person name="Singh A."/>
            <person name="Wilkins M.J."/>
            <person name="Karaoz U."/>
            <person name="Brodie E.L."/>
            <person name="Williams K.H."/>
            <person name="Hubbard S.S."/>
            <person name="Banfield J.F."/>
        </authorList>
    </citation>
    <scope>NUCLEOTIDE SEQUENCE [LARGE SCALE GENOMIC DNA]</scope>
</reference>
<dbReference type="GO" id="GO:0016746">
    <property type="term" value="F:acyltransferase activity"/>
    <property type="evidence" value="ECO:0007669"/>
    <property type="project" value="UniProtKB-KW"/>
</dbReference>
<dbReference type="GO" id="GO:0030170">
    <property type="term" value="F:pyridoxal phosphate binding"/>
    <property type="evidence" value="ECO:0007669"/>
    <property type="project" value="InterPro"/>
</dbReference>
<keyword evidence="3 8" id="KW-0808">Transferase</keyword>
<dbReference type="NCBIfam" id="NF005394">
    <property type="entry name" value="PRK06939.1"/>
    <property type="match status" value="1"/>
</dbReference>
<organism evidence="8 9">
    <name type="scientific">Candidatus Komeilibacteria bacterium RIFCSPLOWO2_01_FULL_45_10</name>
    <dbReference type="NCBI Taxonomy" id="1798550"/>
    <lineage>
        <taxon>Bacteria</taxon>
        <taxon>Candidatus Komeiliibacteriota</taxon>
    </lineage>
</organism>
<comment type="similarity">
    <text evidence="2 6">Belongs to the class-II pyridoxal-phosphate-dependent aminotransferase family.</text>
</comment>
<dbReference type="PANTHER" id="PTHR13693">
    <property type="entry name" value="CLASS II AMINOTRANSFERASE/8-AMINO-7-OXONONANOATE SYNTHASE"/>
    <property type="match status" value="1"/>
</dbReference>
<keyword evidence="5" id="KW-0012">Acyltransferase</keyword>
<accession>A0A1G2BK81</accession>
<evidence type="ECO:0000256" key="2">
    <source>
        <dbReference type="ARBA" id="ARBA00008392"/>
    </source>
</evidence>
<feature type="domain" description="Aminotransferase class I/classII large" evidence="7">
    <location>
        <begin position="43"/>
        <end position="396"/>
    </location>
</feature>
<sequence>MYTKELLDFLTSEVEQLKKAGRFKNELSLTSAQGPRVKVGDREVLMFASNNYLGLAAHPQIVAAAKSSLDHFGFGLSSVRFISGTTVLHQELEKAAADFLEIEDAILFSSCFAANEAFFAALFTPLGGEEQKPSVIYTDELNHASIIDGLKLVRGSHLVKRIYPHNNPVELEKMLAEDATTPYQFKVIATDGVFSMEGELAQLPRLAGLSKKFQALLFVDDSHGLGVCGKTGRGSAEELGVLGEIDVFSGTFSKALGGAGGGFLAGKKELIDFLRQKARPYTFSNSLSTTIVQGSLAAIKLLKEQPDLLIKLKDNTLYFREKIKAAGFKIIEGNHPIVPIMTYDAAITQKMSQELLKRGLYVVGLWFPVVPEGQARLRIQISAAHLRTDLDQAIEILTAVGQELKIIK</sequence>
<comment type="caution">
    <text evidence="8">The sequence shown here is derived from an EMBL/GenBank/DDBJ whole genome shotgun (WGS) entry which is preliminary data.</text>
</comment>
<dbReference type="Pfam" id="PF00155">
    <property type="entry name" value="Aminotran_1_2"/>
    <property type="match status" value="1"/>
</dbReference>
<evidence type="ECO:0000313" key="9">
    <source>
        <dbReference type="Proteomes" id="UP000178849"/>
    </source>
</evidence>
<dbReference type="InterPro" id="IPR015422">
    <property type="entry name" value="PyrdxlP-dep_Trfase_small"/>
</dbReference>
<proteinExistence type="inferred from homology"/>
<dbReference type="SUPFAM" id="SSF53383">
    <property type="entry name" value="PLP-dependent transferases"/>
    <property type="match status" value="1"/>
</dbReference>
<evidence type="ECO:0000256" key="3">
    <source>
        <dbReference type="ARBA" id="ARBA00022679"/>
    </source>
</evidence>
<evidence type="ECO:0000256" key="6">
    <source>
        <dbReference type="RuleBase" id="RU003693"/>
    </source>
</evidence>
<gene>
    <name evidence="8" type="ORF">A2927_01315</name>
</gene>
<dbReference type="InterPro" id="IPR015424">
    <property type="entry name" value="PyrdxlP-dep_Trfase"/>
</dbReference>
<evidence type="ECO:0000313" key="8">
    <source>
        <dbReference type="EMBL" id="OGY89502.1"/>
    </source>
</evidence>
<dbReference type="PROSITE" id="PS00599">
    <property type="entry name" value="AA_TRANSFER_CLASS_2"/>
    <property type="match status" value="1"/>
</dbReference>
<evidence type="ECO:0000256" key="1">
    <source>
        <dbReference type="ARBA" id="ARBA00001933"/>
    </source>
</evidence>
<dbReference type="Proteomes" id="UP000178849">
    <property type="component" value="Unassembled WGS sequence"/>
</dbReference>